<dbReference type="SMART" id="SM01022">
    <property type="entry name" value="ASCH"/>
    <property type="match status" value="1"/>
</dbReference>
<dbReference type="Pfam" id="PF04266">
    <property type="entry name" value="ASCH"/>
    <property type="match status" value="1"/>
</dbReference>
<name>A0A1I0QXN7_9RHOB</name>
<dbReference type="AlphaFoldDB" id="A0A1I0QXN7"/>
<accession>A0A1I0QXN7</accession>
<dbReference type="InterPro" id="IPR007374">
    <property type="entry name" value="ASCH_domain"/>
</dbReference>
<dbReference type="CDD" id="cd06553">
    <property type="entry name" value="ASCH_Ef3133_like"/>
    <property type="match status" value="1"/>
</dbReference>
<proteinExistence type="predicted"/>
<dbReference type="STRING" id="1173584.SAMN05444851_3011"/>
<keyword evidence="3" id="KW-1185">Reference proteome</keyword>
<feature type="domain" description="ASCH" evidence="1">
    <location>
        <begin position="24"/>
        <end position="141"/>
    </location>
</feature>
<evidence type="ECO:0000259" key="1">
    <source>
        <dbReference type="SMART" id="SM01022"/>
    </source>
</evidence>
<organism evidence="2 3">
    <name type="scientific">Aliiroseovarius sediminilitoris</name>
    <dbReference type="NCBI Taxonomy" id="1173584"/>
    <lineage>
        <taxon>Bacteria</taxon>
        <taxon>Pseudomonadati</taxon>
        <taxon>Pseudomonadota</taxon>
        <taxon>Alphaproteobacteria</taxon>
        <taxon>Rhodobacterales</taxon>
        <taxon>Paracoccaceae</taxon>
        <taxon>Aliiroseovarius</taxon>
    </lineage>
</organism>
<dbReference type="PANTHER" id="PTHR39203:SF1">
    <property type="entry name" value="CYTOPLASMIC PROTEIN"/>
    <property type="match status" value="1"/>
</dbReference>
<dbReference type="InterPro" id="IPR009326">
    <property type="entry name" value="DUF984"/>
</dbReference>
<protein>
    <submittedName>
        <fullName evidence="2">Uncharacterized protein YhfF</fullName>
    </submittedName>
</protein>
<dbReference type="SUPFAM" id="SSF88697">
    <property type="entry name" value="PUA domain-like"/>
    <property type="match status" value="1"/>
</dbReference>
<dbReference type="InterPro" id="IPR015947">
    <property type="entry name" value="PUA-like_sf"/>
</dbReference>
<dbReference type="PANTHER" id="PTHR39203">
    <property type="entry name" value="CYTOPLASMIC PROTEIN-RELATED"/>
    <property type="match status" value="1"/>
</dbReference>
<dbReference type="PIRSF" id="PIRSF021320">
    <property type="entry name" value="DUF984"/>
    <property type="match status" value="1"/>
</dbReference>
<dbReference type="EMBL" id="FOJB01000001">
    <property type="protein sequence ID" value="SEW31787.1"/>
    <property type="molecule type" value="Genomic_DNA"/>
</dbReference>
<dbReference type="Gene3D" id="3.10.400.10">
    <property type="entry name" value="Sulfate adenylyltransferase"/>
    <property type="match status" value="1"/>
</dbReference>
<evidence type="ECO:0000313" key="3">
    <source>
        <dbReference type="Proteomes" id="UP000199650"/>
    </source>
</evidence>
<sequence length="146" mass="16202">MMKETTMQDDMEDLQVTYPGAGTFKFGDSADLSARLIDLVRTGRKRATCGALADFEGEPEALPQVGRTDIATNWDGTPALVIKTVSVQEIRFCDVTEDMALAEGEDDTLSGWRNGHEAYFARNGGFDPEMMLVFEHFDLIEDLADR</sequence>
<dbReference type="Proteomes" id="UP000199650">
    <property type="component" value="Unassembled WGS sequence"/>
</dbReference>
<gene>
    <name evidence="2" type="ORF">SAMN05444851_3011</name>
</gene>
<evidence type="ECO:0000313" key="2">
    <source>
        <dbReference type="EMBL" id="SEW31787.1"/>
    </source>
</evidence>
<reference evidence="2 3" key="1">
    <citation type="submission" date="2016-10" db="EMBL/GenBank/DDBJ databases">
        <authorList>
            <person name="de Groot N.N."/>
        </authorList>
    </citation>
    <scope>NUCLEOTIDE SEQUENCE [LARGE SCALE GENOMIC DNA]</scope>
    <source>
        <strain evidence="2 3">DSM 29439</strain>
    </source>
</reference>